<evidence type="ECO:0000313" key="4">
    <source>
        <dbReference type="Proteomes" id="UP000320857"/>
    </source>
</evidence>
<reference evidence="1" key="3">
    <citation type="journal article" name="Syst. Appl. Microbiol.">
        <title>Streptomyces alkaliterrae sp. nov., isolated from an alkaline soil, and emended descriptions of Streptomyces alkaliphilus, Streptomyces calidiresistens and Streptomyces durbertensis.</title>
        <authorList>
            <person name="Swiecimska M."/>
            <person name="Golinska P."/>
            <person name="Nouioui I."/>
            <person name="Wypij M."/>
            <person name="Rai M."/>
            <person name="Sangal V."/>
            <person name="Goodfellow M."/>
        </authorList>
    </citation>
    <scope>NUCLEOTIDE SEQUENCE</scope>
    <source>
        <strain evidence="1">OF3</strain>
        <strain evidence="2">OF8</strain>
    </source>
</reference>
<dbReference type="Proteomes" id="UP000320857">
    <property type="component" value="Unassembled WGS sequence"/>
</dbReference>
<accession>A0A5P0YZP7</accession>
<dbReference type="EMBL" id="VJYK02000249">
    <property type="protein sequence ID" value="MQS04169.1"/>
    <property type="molecule type" value="Genomic_DNA"/>
</dbReference>
<dbReference type="EMBL" id="JABJXA010000024">
    <property type="protein sequence ID" value="MBB1258443.1"/>
    <property type="molecule type" value="Genomic_DNA"/>
</dbReference>
<reference evidence="3 4" key="1">
    <citation type="submission" date="2019-10" db="EMBL/GenBank/DDBJ databases">
        <title>Streptomyces sp. nov., a novel actinobacterium isolated from alkaline environment.</title>
        <authorList>
            <person name="Golinska P."/>
        </authorList>
    </citation>
    <scope>NUCLEOTIDE SEQUENCE [LARGE SCALE GENOMIC DNA]</scope>
    <source>
        <strain evidence="3 4">OF1</strain>
    </source>
</reference>
<keyword evidence="4" id="KW-1185">Reference proteome</keyword>
<dbReference type="Proteomes" id="UP000525686">
    <property type="component" value="Unassembled WGS sequence"/>
</dbReference>
<sequence length="176" mass="19550">METGEARDAQSYLAGVAERLAGDGCSVGWDNWAGAPVLVGRRADFRLRWAATRLHLFTIAAEVPEITVPVIDSFTRQAMRYAKAHKGGLPVGLQTGVALFPVLVSERVDPAAMWWAMERQRLEFACMARPVVVDAARRAVGYYRGKPAVGRFYAHHQITRGDRYLTAPDWPLVPTR</sequence>
<dbReference type="RefSeq" id="WP_143649897.1">
    <property type="nucleotide sequence ID" value="NZ_JABJWZ010000243.1"/>
</dbReference>
<evidence type="ECO:0000313" key="1">
    <source>
        <dbReference type="EMBL" id="MBB1255759.1"/>
    </source>
</evidence>
<reference evidence="5 6" key="2">
    <citation type="submission" date="2020-05" db="EMBL/GenBank/DDBJ databases">
        <title>Classification of alakaliphilic streptomycetes isolated from an alkaline soil next to Lonar Crater, India and a proposal for the recognition of Streptomyces alkaliterrae sp. nov.</title>
        <authorList>
            <person name="Golinska P."/>
        </authorList>
    </citation>
    <scope>NUCLEOTIDE SEQUENCE [LARGE SCALE GENOMIC DNA]</scope>
    <source>
        <strain evidence="6">OF3</strain>
        <strain evidence="5">OF8</strain>
    </source>
</reference>
<evidence type="ECO:0000313" key="3">
    <source>
        <dbReference type="EMBL" id="MQS04169.1"/>
    </source>
</evidence>
<dbReference type="Proteomes" id="UP000517765">
    <property type="component" value="Unassembled WGS sequence"/>
</dbReference>
<gene>
    <name evidence="3" type="ORF">FNX44_020295</name>
    <name evidence="1" type="ORF">H3146_20700</name>
    <name evidence="2" type="ORF">H3147_06300</name>
</gene>
<dbReference type="EMBL" id="JABJWZ010000243">
    <property type="protein sequence ID" value="MBB1255759.1"/>
    <property type="molecule type" value="Genomic_DNA"/>
</dbReference>
<protein>
    <submittedName>
        <fullName evidence="3">Levansucrase</fullName>
    </submittedName>
</protein>
<name>A0A5P0YZP7_9ACTN</name>
<dbReference type="AlphaFoldDB" id="A0A5P0YZP7"/>
<proteinExistence type="predicted"/>
<evidence type="ECO:0000313" key="6">
    <source>
        <dbReference type="Proteomes" id="UP000525686"/>
    </source>
</evidence>
<organism evidence="3 4">
    <name type="scientific">Streptomyces alkaliterrae</name>
    <dbReference type="NCBI Taxonomy" id="2213162"/>
    <lineage>
        <taxon>Bacteria</taxon>
        <taxon>Bacillati</taxon>
        <taxon>Actinomycetota</taxon>
        <taxon>Actinomycetes</taxon>
        <taxon>Kitasatosporales</taxon>
        <taxon>Streptomycetaceae</taxon>
        <taxon>Streptomyces</taxon>
    </lineage>
</organism>
<comment type="caution">
    <text evidence="3">The sequence shown here is derived from an EMBL/GenBank/DDBJ whole genome shotgun (WGS) entry which is preliminary data.</text>
</comment>
<evidence type="ECO:0000313" key="5">
    <source>
        <dbReference type="Proteomes" id="UP000517765"/>
    </source>
</evidence>
<dbReference type="OrthoDB" id="4827277at2"/>
<evidence type="ECO:0000313" key="2">
    <source>
        <dbReference type="EMBL" id="MBB1258443.1"/>
    </source>
</evidence>